<keyword evidence="2 5" id="KW-0812">Transmembrane</keyword>
<evidence type="ECO:0000256" key="4">
    <source>
        <dbReference type="ARBA" id="ARBA00023136"/>
    </source>
</evidence>
<accession>A0AAE3E3D8</accession>
<dbReference type="GO" id="GO:0016020">
    <property type="term" value="C:membrane"/>
    <property type="evidence" value="ECO:0007669"/>
    <property type="project" value="UniProtKB-SubCell"/>
</dbReference>
<evidence type="ECO:0000313" key="7">
    <source>
        <dbReference type="Proteomes" id="UP001198200"/>
    </source>
</evidence>
<gene>
    <name evidence="6" type="ORF">LKD48_03295</name>
</gene>
<comment type="subcellular location">
    <subcellularLocation>
        <location evidence="1">Membrane</location>
        <topology evidence="1">Multi-pass membrane protein</topology>
    </subcellularLocation>
</comment>
<feature type="transmembrane region" description="Helical" evidence="5">
    <location>
        <begin position="130"/>
        <end position="158"/>
    </location>
</feature>
<dbReference type="GO" id="GO:0009403">
    <property type="term" value="P:toxin biosynthetic process"/>
    <property type="evidence" value="ECO:0007669"/>
    <property type="project" value="InterPro"/>
</dbReference>
<dbReference type="InterPro" id="IPR003825">
    <property type="entry name" value="Colicin-V_CvpA"/>
</dbReference>
<evidence type="ECO:0000256" key="2">
    <source>
        <dbReference type="ARBA" id="ARBA00022692"/>
    </source>
</evidence>
<dbReference type="RefSeq" id="WP_308731182.1">
    <property type="nucleotide sequence ID" value="NZ_JAJEQN010000006.1"/>
</dbReference>
<name>A0AAE3E3D8_9FIRM</name>
<keyword evidence="4 5" id="KW-0472">Membrane</keyword>
<feature type="transmembrane region" description="Helical" evidence="5">
    <location>
        <begin position="170"/>
        <end position="196"/>
    </location>
</feature>
<protein>
    <submittedName>
        <fullName evidence="6">CvpA family protein</fullName>
    </submittedName>
</protein>
<evidence type="ECO:0000256" key="5">
    <source>
        <dbReference type="SAM" id="Phobius"/>
    </source>
</evidence>
<dbReference type="Proteomes" id="UP001198200">
    <property type="component" value="Unassembled WGS sequence"/>
</dbReference>
<sequence>MNWLVIAVIVLIALATLAGAKRGLVKTVLSFASFFVSLVIMLFVREPVSDFVKDQTGIYAAIETSVSSFVEEKTQEIQAGQAQMTDKVIDSLNLPDVLTKSLEQSNSKAVYEQRGIQNIAAYITGWLTDLAFEAVCCIISFVVVWILLRIVTMVLAGIVRLPVLHQIDCIAGAICGLCTALIIIWIGGIVVTAFAAQDWGREALSMITQSTLLTFLYNNNFLLNALLKAVR</sequence>
<keyword evidence="7" id="KW-1185">Reference proteome</keyword>
<dbReference type="AlphaFoldDB" id="A0AAE3E3D8"/>
<evidence type="ECO:0000256" key="3">
    <source>
        <dbReference type="ARBA" id="ARBA00022989"/>
    </source>
</evidence>
<evidence type="ECO:0000256" key="1">
    <source>
        <dbReference type="ARBA" id="ARBA00004141"/>
    </source>
</evidence>
<dbReference type="Pfam" id="PF02674">
    <property type="entry name" value="Colicin_V"/>
    <property type="match status" value="1"/>
</dbReference>
<organism evidence="6 7">
    <name type="scientific">Anthropogastromicrobium aceti</name>
    <dbReference type="NCBI Taxonomy" id="2981768"/>
    <lineage>
        <taxon>Bacteria</taxon>
        <taxon>Bacillati</taxon>
        <taxon>Bacillota</taxon>
        <taxon>Clostridia</taxon>
        <taxon>Lachnospirales</taxon>
        <taxon>Lachnospiraceae</taxon>
        <taxon>Anthropogastromicrobium</taxon>
    </lineage>
</organism>
<keyword evidence="3 5" id="KW-1133">Transmembrane helix</keyword>
<evidence type="ECO:0000313" key="6">
    <source>
        <dbReference type="EMBL" id="MCC2220671.1"/>
    </source>
</evidence>
<reference evidence="6 7" key="1">
    <citation type="submission" date="2021-10" db="EMBL/GenBank/DDBJ databases">
        <title>Anaerobic single-cell dispensing facilitates the cultivation of human gut bacteria.</title>
        <authorList>
            <person name="Afrizal A."/>
        </authorList>
    </citation>
    <scope>NUCLEOTIDE SEQUENCE [LARGE SCALE GENOMIC DNA]</scope>
    <source>
        <strain evidence="6 7">CLA-AA-H224</strain>
    </source>
</reference>
<feature type="transmembrane region" description="Helical" evidence="5">
    <location>
        <begin position="28"/>
        <end position="44"/>
    </location>
</feature>
<dbReference type="EMBL" id="JAJEQN010000006">
    <property type="protein sequence ID" value="MCC2220671.1"/>
    <property type="molecule type" value="Genomic_DNA"/>
</dbReference>
<proteinExistence type="predicted"/>
<comment type="caution">
    <text evidence="6">The sequence shown here is derived from an EMBL/GenBank/DDBJ whole genome shotgun (WGS) entry which is preliminary data.</text>
</comment>